<dbReference type="Pfam" id="PF00665">
    <property type="entry name" value="rve"/>
    <property type="match status" value="1"/>
</dbReference>
<dbReference type="InterPro" id="IPR036397">
    <property type="entry name" value="RNaseH_sf"/>
</dbReference>
<keyword evidence="3" id="KW-1185">Reference proteome</keyword>
<protein>
    <submittedName>
        <fullName evidence="2">IS3 family transposase</fullName>
    </submittedName>
</protein>
<reference evidence="2 3" key="1">
    <citation type="submission" date="2024-02" db="EMBL/GenBank/DDBJ databases">
        <authorList>
            <person name="Saticioglu I.B."/>
        </authorList>
    </citation>
    <scope>NUCLEOTIDE SEQUENCE [LARGE SCALE GENOMIC DNA]</scope>
    <source>
        <strain evidence="2 3">Mu-43</strain>
    </source>
</reference>
<evidence type="ECO:0000313" key="2">
    <source>
        <dbReference type="EMBL" id="MEJ1093034.1"/>
    </source>
</evidence>
<accession>A0ABU8LQ79</accession>
<dbReference type="SUPFAM" id="SSF53098">
    <property type="entry name" value="Ribonuclease H-like"/>
    <property type="match status" value="1"/>
</dbReference>
<name>A0ABU8LQ79_9MICO</name>
<dbReference type="InterPro" id="IPR009057">
    <property type="entry name" value="Homeodomain-like_sf"/>
</dbReference>
<feature type="domain" description="Integrase catalytic" evidence="1">
    <location>
        <begin position="245"/>
        <end position="417"/>
    </location>
</feature>
<organism evidence="2 3">
    <name type="scientific">Microbacterium istanbulense</name>
    <dbReference type="NCBI Taxonomy" id="3122049"/>
    <lineage>
        <taxon>Bacteria</taxon>
        <taxon>Bacillati</taxon>
        <taxon>Actinomycetota</taxon>
        <taxon>Actinomycetes</taxon>
        <taxon>Micrococcales</taxon>
        <taxon>Microbacteriaceae</taxon>
        <taxon>Microbacterium</taxon>
    </lineage>
</organism>
<dbReference type="Pfam" id="PF13333">
    <property type="entry name" value="rve_2"/>
    <property type="match status" value="1"/>
</dbReference>
<dbReference type="InterPro" id="IPR048020">
    <property type="entry name" value="Transpos_IS3"/>
</dbReference>
<dbReference type="SUPFAM" id="SSF46689">
    <property type="entry name" value="Homeodomain-like"/>
    <property type="match status" value="1"/>
</dbReference>
<dbReference type="PROSITE" id="PS50994">
    <property type="entry name" value="INTEGRASE"/>
    <property type="match status" value="1"/>
</dbReference>
<dbReference type="InterPro" id="IPR050900">
    <property type="entry name" value="Transposase_IS3/IS150/IS904"/>
</dbReference>
<evidence type="ECO:0000259" key="1">
    <source>
        <dbReference type="PROSITE" id="PS50994"/>
    </source>
</evidence>
<dbReference type="InterPro" id="IPR036388">
    <property type="entry name" value="WH-like_DNA-bd_sf"/>
</dbReference>
<dbReference type="RefSeq" id="WP_337322087.1">
    <property type="nucleotide sequence ID" value="NZ_JBBDGN010000031.1"/>
</dbReference>
<dbReference type="EMBL" id="JBBDGN010000031">
    <property type="protein sequence ID" value="MEJ1093034.1"/>
    <property type="molecule type" value="Genomic_DNA"/>
</dbReference>
<dbReference type="Proteomes" id="UP001366085">
    <property type="component" value="Unassembled WGS sequence"/>
</dbReference>
<sequence>MPKKIDPVLRERAVRLVREHRSEYPSLTAALAAVARQVGVGHESVRRWVLQADIDDGTRDGVTSVEHAEIKRLKAENARLREDVAILRAATNFLRGGTRPPQPLMLGFIDTMRAEGHAVESIIRVLHEQGVKIAARTYRAWRQGLVSTRTVTDALVVDAVRETAWTSVEIAGRQGRKLTPEGLYGRRKMTALIRRTRIPNASRGAVDRAMRSLGLSGIRRDKGVRTTIPAKDGIRAGDLLNRDFTAPRPDHTWVMDFTYCRTWAGWVYVAFIVDVYSQRIIAWHAQTTKHVELVMIPLRMGLWERGRQGHPIQPNQLRAHSDAGSQYVSVAYTDKLALDGIAPSIGSVGDALDNALMETINGLYKAECIRTTVFHDGPYRTLSDVEYATAGWVDWYNTRRLHSSLGYVPPAEFEQAHYAALNREPHPA</sequence>
<proteinExistence type="predicted"/>
<dbReference type="Gene3D" id="1.10.10.10">
    <property type="entry name" value="Winged helix-like DNA-binding domain superfamily/Winged helix DNA-binding domain"/>
    <property type="match status" value="1"/>
</dbReference>
<comment type="caution">
    <text evidence="2">The sequence shown here is derived from an EMBL/GenBank/DDBJ whole genome shotgun (WGS) entry which is preliminary data.</text>
</comment>
<evidence type="ECO:0000313" key="3">
    <source>
        <dbReference type="Proteomes" id="UP001366085"/>
    </source>
</evidence>
<dbReference type="Gene3D" id="3.30.420.10">
    <property type="entry name" value="Ribonuclease H-like superfamily/Ribonuclease H"/>
    <property type="match status" value="1"/>
</dbReference>
<dbReference type="InterPro" id="IPR001584">
    <property type="entry name" value="Integrase_cat-core"/>
</dbReference>
<gene>
    <name evidence="2" type="ORF">WDU93_15215</name>
</gene>
<dbReference type="NCBIfam" id="NF033516">
    <property type="entry name" value="transpos_IS3"/>
    <property type="match status" value="1"/>
</dbReference>
<dbReference type="InterPro" id="IPR012337">
    <property type="entry name" value="RNaseH-like_sf"/>
</dbReference>
<dbReference type="PANTHER" id="PTHR46889:SF4">
    <property type="entry name" value="TRANSPOSASE INSO FOR INSERTION SEQUENCE ELEMENT IS911B-RELATED"/>
    <property type="match status" value="1"/>
</dbReference>
<dbReference type="PANTHER" id="PTHR46889">
    <property type="entry name" value="TRANSPOSASE INSF FOR INSERTION SEQUENCE IS3B-RELATED"/>
    <property type="match status" value="1"/>
</dbReference>